<evidence type="ECO:0000313" key="1">
    <source>
        <dbReference type="EMBL" id="KAF2658254.1"/>
    </source>
</evidence>
<gene>
    <name evidence="1" type="ORF">K491DRAFT_690217</name>
</gene>
<accession>A0A6A6THZ0</accession>
<dbReference type="PANTHER" id="PTHR42085:SF1">
    <property type="entry name" value="F-BOX DOMAIN-CONTAINING PROTEIN"/>
    <property type="match status" value="1"/>
</dbReference>
<dbReference type="InterPro" id="IPR038883">
    <property type="entry name" value="AN11006-like"/>
</dbReference>
<protein>
    <recommendedName>
        <fullName evidence="3">F-box domain-containing protein</fullName>
    </recommendedName>
</protein>
<sequence length="226" mass="26056">MASNSALLSLPLELRLLIYESLWIAITQPHLDDGPQLPRQLPPTSSSSKNLSLLQTCRQIYAEAYRIAYSRHTFTICRNLDLSMPIFDPNTPASPHALIRTLLIPGHLIKPRNDGSYDSVPGFYPFKLLCQLIRRLPALTTIVIGVNQYNLMDVQRQMTSRKAHLSFRLRKANRLKDDRFLPSYDLKMLDQRYQGVQEWRIKLRGKDENGERWKRSADMLIVQAAP</sequence>
<dbReference type="OrthoDB" id="3797024at2759"/>
<dbReference type="EMBL" id="MU004316">
    <property type="protein sequence ID" value="KAF2658254.1"/>
    <property type="molecule type" value="Genomic_DNA"/>
</dbReference>
<reference evidence="1" key="1">
    <citation type="journal article" date="2020" name="Stud. Mycol.">
        <title>101 Dothideomycetes genomes: a test case for predicting lifestyles and emergence of pathogens.</title>
        <authorList>
            <person name="Haridas S."/>
            <person name="Albert R."/>
            <person name="Binder M."/>
            <person name="Bloem J."/>
            <person name="Labutti K."/>
            <person name="Salamov A."/>
            <person name="Andreopoulos B."/>
            <person name="Baker S."/>
            <person name="Barry K."/>
            <person name="Bills G."/>
            <person name="Bluhm B."/>
            <person name="Cannon C."/>
            <person name="Castanera R."/>
            <person name="Culley D."/>
            <person name="Daum C."/>
            <person name="Ezra D."/>
            <person name="Gonzalez J."/>
            <person name="Henrissat B."/>
            <person name="Kuo A."/>
            <person name="Liang C."/>
            <person name="Lipzen A."/>
            <person name="Lutzoni F."/>
            <person name="Magnuson J."/>
            <person name="Mondo S."/>
            <person name="Nolan M."/>
            <person name="Ohm R."/>
            <person name="Pangilinan J."/>
            <person name="Park H.-J."/>
            <person name="Ramirez L."/>
            <person name="Alfaro M."/>
            <person name="Sun H."/>
            <person name="Tritt A."/>
            <person name="Yoshinaga Y."/>
            <person name="Zwiers L.-H."/>
            <person name="Turgeon B."/>
            <person name="Goodwin S."/>
            <person name="Spatafora J."/>
            <person name="Crous P."/>
            <person name="Grigoriev I."/>
        </authorList>
    </citation>
    <scope>NUCLEOTIDE SEQUENCE</scope>
    <source>
        <strain evidence="1">CBS 122681</strain>
    </source>
</reference>
<evidence type="ECO:0000313" key="2">
    <source>
        <dbReference type="Proteomes" id="UP000799324"/>
    </source>
</evidence>
<dbReference type="AlphaFoldDB" id="A0A6A6THZ0"/>
<dbReference type="PANTHER" id="PTHR42085">
    <property type="entry name" value="F-BOX DOMAIN-CONTAINING PROTEIN"/>
    <property type="match status" value="1"/>
</dbReference>
<name>A0A6A6THZ0_9PLEO</name>
<proteinExistence type="predicted"/>
<dbReference type="Proteomes" id="UP000799324">
    <property type="component" value="Unassembled WGS sequence"/>
</dbReference>
<organism evidence="1 2">
    <name type="scientific">Lophiostoma macrostomum CBS 122681</name>
    <dbReference type="NCBI Taxonomy" id="1314788"/>
    <lineage>
        <taxon>Eukaryota</taxon>
        <taxon>Fungi</taxon>
        <taxon>Dikarya</taxon>
        <taxon>Ascomycota</taxon>
        <taxon>Pezizomycotina</taxon>
        <taxon>Dothideomycetes</taxon>
        <taxon>Pleosporomycetidae</taxon>
        <taxon>Pleosporales</taxon>
        <taxon>Lophiostomataceae</taxon>
        <taxon>Lophiostoma</taxon>
    </lineage>
</organism>
<evidence type="ECO:0008006" key="3">
    <source>
        <dbReference type="Google" id="ProtNLM"/>
    </source>
</evidence>
<keyword evidence="2" id="KW-1185">Reference proteome</keyword>